<keyword evidence="4" id="KW-1003">Cell membrane</keyword>
<feature type="transmembrane region" description="Helical" evidence="8">
    <location>
        <begin position="86"/>
        <end position="107"/>
    </location>
</feature>
<dbReference type="PANTHER" id="PTHR30472:SF25">
    <property type="entry name" value="ABC TRANSPORTER PERMEASE PROTEIN MJ0876-RELATED"/>
    <property type="match status" value="1"/>
</dbReference>
<dbReference type="PANTHER" id="PTHR30472">
    <property type="entry name" value="FERRIC ENTEROBACTIN TRANSPORT SYSTEM PERMEASE PROTEIN"/>
    <property type="match status" value="1"/>
</dbReference>
<keyword evidence="6 8" id="KW-1133">Transmembrane helix</keyword>
<evidence type="ECO:0000256" key="6">
    <source>
        <dbReference type="ARBA" id="ARBA00022989"/>
    </source>
</evidence>
<proteinExistence type="inferred from homology"/>
<keyword evidence="5 8" id="KW-0812">Transmembrane</keyword>
<feature type="transmembrane region" description="Helical" evidence="8">
    <location>
        <begin position="267"/>
        <end position="295"/>
    </location>
</feature>
<protein>
    <submittedName>
        <fullName evidence="9">Transport system permease protein</fullName>
    </submittedName>
</protein>
<keyword evidence="3" id="KW-0813">Transport</keyword>
<feature type="transmembrane region" description="Helical" evidence="8">
    <location>
        <begin position="119"/>
        <end position="137"/>
    </location>
</feature>
<dbReference type="Gene3D" id="1.10.3470.10">
    <property type="entry name" value="ABC transporter involved in vitamin B12 uptake, BtuC"/>
    <property type="match status" value="1"/>
</dbReference>
<sequence>MCKKSKINLKEKINNNLESLFKRKSYKYSILLLLLILCIVLFIISIYFGGNAESVSINDITSVIVHQTSGEVYKDIIIKEIRFPKVFGAVLVGMALAGSGLMLQVLFRNLLASPYTTGISSGVLLMVSLVIFVNSFSEFFKSIVGYETLVAGWIGGLISTMLLIAIAHKSNESNSIIIISLLASYMFSGLTSYLVSNATIESIKQYYGFSIGEVSKLTLDNIYPMTFAMIIFIIVAIYLIKPLNALLFGENYAKSFGANIKQIRIKILLITSFVVGLIIPMVGLMAFVGIAAPYLARPVIKTSDNRYLLPASMLIGAILMLVCYIISLKYYIPIALLTNTNSLTILPIGSVLDIIGGIIVLYLVVRGEKKLLIQ</sequence>
<keyword evidence="10" id="KW-1185">Reference proteome</keyword>
<dbReference type="InterPro" id="IPR000522">
    <property type="entry name" value="ABC_transptr_permease_BtuC"/>
</dbReference>
<evidence type="ECO:0000313" key="10">
    <source>
        <dbReference type="Proteomes" id="UP000007722"/>
    </source>
</evidence>
<comment type="similarity">
    <text evidence="2">Belongs to the binding-protein-dependent transport system permease family. FecCD subfamily.</text>
</comment>
<dbReference type="Pfam" id="PF01032">
    <property type="entry name" value="FecCD"/>
    <property type="match status" value="1"/>
</dbReference>
<dbReference type="AlphaFoldDB" id="D7DT82"/>
<dbReference type="InParanoid" id="D7DT82"/>
<dbReference type="CDD" id="cd06550">
    <property type="entry name" value="TM_ABC_iron-siderophores_like"/>
    <property type="match status" value="1"/>
</dbReference>
<accession>D7DT82</accession>
<dbReference type="eggNOG" id="arCOG01007">
    <property type="taxonomic scope" value="Archaea"/>
</dbReference>
<evidence type="ECO:0000313" key="9">
    <source>
        <dbReference type="EMBL" id="ADI36342.1"/>
    </source>
</evidence>
<feature type="transmembrane region" description="Helical" evidence="8">
    <location>
        <begin position="343"/>
        <end position="365"/>
    </location>
</feature>
<dbReference type="HOGENOM" id="CLU_013016_0_0_2"/>
<evidence type="ECO:0000256" key="3">
    <source>
        <dbReference type="ARBA" id="ARBA00022448"/>
    </source>
</evidence>
<dbReference type="EMBL" id="CP002057">
    <property type="protein sequence ID" value="ADI36342.1"/>
    <property type="molecule type" value="Genomic_DNA"/>
</dbReference>
<feature type="transmembrane region" description="Helical" evidence="8">
    <location>
        <begin position="143"/>
        <end position="164"/>
    </location>
</feature>
<gene>
    <name evidence="9" type="ordered locus">Mvol_0683</name>
</gene>
<name>D7DT82_METV3</name>
<evidence type="ECO:0000256" key="7">
    <source>
        <dbReference type="ARBA" id="ARBA00023136"/>
    </source>
</evidence>
<evidence type="ECO:0000256" key="4">
    <source>
        <dbReference type="ARBA" id="ARBA00022475"/>
    </source>
</evidence>
<dbReference type="GO" id="GO:0033214">
    <property type="term" value="P:siderophore-iron import into cell"/>
    <property type="evidence" value="ECO:0007669"/>
    <property type="project" value="TreeGrafter"/>
</dbReference>
<feature type="transmembrane region" description="Helical" evidence="8">
    <location>
        <begin position="222"/>
        <end position="240"/>
    </location>
</feature>
<dbReference type="STRING" id="456320.Mvol_0683"/>
<evidence type="ECO:0000256" key="2">
    <source>
        <dbReference type="ARBA" id="ARBA00007935"/>
    </source>
</evidence>
<dbReference type="Proteomes" id="UP000007722">
    <property type="component" value="Chromosome"/>
</dbReference>
<dbReference type="GO" id="GO:0005886">
    <property type="term" value="C:plasma membrane"/>
    <property type="evidence" value="ECO:0007669"/>
    <property type="project" value="UniProtKB-SubCell"/>
</dbReference>
<reference evidence="9 10" key="1">
    <citation type="submission" date="2010-05" db="EMBL/GenBank/DDBJ databases">
        <title>Complete sequence of Methanococcus voltae A3.</title>
        <authorList>
            <consortium name="US DOE Joint Genome Institute"/>
            <person name="Lucas S."/>
            <person name="Copeland A."/>
            <person name="Lapidus A."/>
            <person name="Cheng J.-F."/>
            <person name="Bruce D."/>
            <person name="Goodwin L."/>
            <person name="Pitluck S."/>
            <person name="Lowry S."/>
            <person name="Clum A."/>
            <person name="Land M."/>
            <person name="Hauser L."/>
            <person name="Kyrpides N."/>
            <person name="Mikhailova N."/>
            <person name="Whitman W.B."/>
            <person name="Woyke T."/>
        </authorList>
    </citation>
    <scope>NUCLEOTIDE SEQUENCE [LARGE SCALE GENOMIC DNA]</scope>
    <source>
        <strain evidence="10">ATCC BAA-1334 / A3</strain>
    </source>
</reference>
<dbReference type="OrthoDB" id="27848at2157"/>
<evidence type="ECO:0000256" key="8">
    <source>
        <dbReference type="SAM" id="Phobius"/>
    </source>
</evidence>
<dbReference type="KEGG" id="mvo:Mvol_0683"/>
<feature type="transmembrane region" description="Helical" evidence="8">
    <location>
        <begin position="28"/>
        <end position="48"/>
    </location>
</feature>
<organism evidence="9 10">
    <name type="scientific">Methanococcus voltae (strain ATCC BAA-1334 / A3)</name>
    <dbReference type="NCBI Taxonomy" id="456320"/>
    <lineage>
        <taxon>Archaea</taxon>
        <taxon>Methanobacteriati</taxon>
        <taxon>Methanobacteriota</taxon>
        <taxon>Methanomada group</taxon>
        <taxon>Methanococci</taxon>
        <taxon>Methanococcales</taxon>
        <taxon>Methanococcaceae</taxon>
        <taxon>Methanococcus</taxon>
    </lineage>
</organism>
<dbReference type="GO" id="GO:0022857">
    <property type="term" value="F:transmembrane transporter activity"/>
    <property type="evidence" value="ECO:0007669"/>
    <property type="project" value="InterPro"/>
</dbReference>
<comment type="subcellular location">
    <subcellularLocation>
        <location evidence="1">Cell membrane</location>
        <topology evidence="1">Multi-pass membrane protein</topology>
    </subcellularLocation>
</comment>
<keyword evidence="7 8" id="KW-0472">Membrane</keyword>
<dbReference type="InterPro" id="IPR037294">
    <property type="entry name" value="ABC_BtuC-like"/>
</dbReference>
<feature type="transmembrane region" description="Helical" evidence="8">
    <location>
        <begin position="176"/>
        <end position="195"/>
    </location>
</feature>
<evidence type="ECO:0000256" key="1">
    <source>
        <dbReference type="ARBA" id="ARBA00004651"/>
    </source>
</evidence>
<feature type="transmembrane region" description="Helical" evidence="8">
    <location>
        <begin position="307"/>
        <end position="331"/>
    </location>
</feature>
<dbReference type="SUPFAM" id="SSF81345">
    <property type="entry name" value="ABC transporter involved in vitamin B12 uptake, BtuC"/>
    <property type="match status" value="1"/>
</dbReference>
<evidence type="ECO:0000256" key="5">
    <source>
        <dbReference type="ARBA" id="ARBA00022692"/>
    </source>
</evidence>